<accession>A0A438HK38</accession>
<name>A0A438HK38_VITVI</name>
<comment type="caution">
    <text evidence="2">The sequence shown here is derived from an EMBL/GenBank/DDBJ whole genome shotgun (WGS) entry which is preliminary data.</text>
</comment>
<dbReference type="EMBL" id="QGNW01000211">
    <property type="protein sequence ID" value="RVW84828.1"/>
    <property type="molecule type" value="Genomic_DNA"/>
</dbReference>
<feature type="compositionally biased region" description="Basic and acidic residues" evidence="1">
    <location>
        <begin position="64"/>
        <end position="80"/>
    </location>
</feature>
<evidence type="ECO:0000313" key="2">
    <source>
        <dbReference type="EMBL" id="RVW84828.1"/>
    </source>
</evidence>
<organism evidence="2 3">
    <name type="scientific">Vitis vinifera</name>
    <name type="common">Grape</name>
    <dbReference type="NCBI Taxonomy" id="29760"/>
    <lineage>
        <taxon>Eukaryota</taxon>
        <taxon>Viridiplantae</taxon>
        <taxon>Streptophyta</taxon>
        <taxon>Embryophyta</taxon>
        <taxon>Tracheophyta</taxon>
        <taxon>Spermatophyta</taxon>
        <taxon>Magnoliopsida</taxon>
        <taxon>eudicotyledons</taxon>
        <taxon>Gunneridae</taxon>
        <taxon>Pentapetalae</taxon>
        <taxon>rosids</taxon>
        <taxon>Vitales</taxon>
        <taxon>Vitaceae</taxon>
        <taxon>Viteae</taxon>
        <taxon>Vitis</taxon>
    </lineage>
</organism>
<protein>
    <submittedName>
        <fullName evidence="2">Uncharacterized protein</fullName>
    </submittedName>
</protein>
<feature type="compositionally biased region" description="Basic and acidic residues" evidence="1">
    <location>
        <begin position="18"/>
        <end position="29"/>
    </location>
</feature>
<reference evidence="2 3" key="1">
    <citation type="journal article" date="2018" name="PLoS Genet.">
        <title>Population sequencing reveals clonal diversity and ancestral inbreeding in the grapevine cultivar Chardonnay.</title>
        <authorList>
            <person name="Roach M.J."/>
            <person name="Johnson D.L."/>
            <person name="Bohlmann J."/>
            <person name="van Vuuren H.J."/>
            <person name="Jones S.J."/>
            <person name="Pretorius I.S."/>
            <person name="Schmidt S.A."/>
            <person name="Borneman A.R."/>
        </authorList>
    </citation>
    <scope>NUCLEOTIDE SEQUENCE [LARGE SCALE GENOMIC DNA]</scope>
    <source>
        <strain evidence="3">cv. Chardonnay</strain>
        <tissue evidence="2">Leaf</tissue>
    </source>
</reference>
<sequence length="253" mass="27143">MAPNLEASSSSCRSGPSRPDHTIPESKEAEEPEATSSSLQLVVFHPGPSSPQPEPESAGLQVADKPEETRSPSQLRERLMQRHGKRLHVPIDLGPPQAKKVCLDRGEEDLAPKVPAPATTRPDGDGMSAHAPTPPDAAGPSMAAMVQADGPRRSSPAMVGTPMPEAVAEVPSGEKAPVEKSSYTAAAPPSWEELMVMLKRVPCFTDAKVWHPLGISESAMPFVQHLQEWTMLKAAEVVTSGIHYMMRSRRATL</sequence>
<feature type="compositionally biased region" description="Basic and acidic residues" evidence="1">
    <location>
        <begin position="101"/>
        <end position="111"/>
    </location>
</feature>
<dbReference type="AlphaFoldDB" id="A0A438HK38"/>
<evidence type="ECO:0000256" key="1">
    <source>
        <dbReference type="SAM" id="MobiDB-lite"/>
    </source>
</evidence>
<proteinExistence type="predicted"/>
<gene>
    <name evidence="2" type="ORF">CK203_048581</name>
</gene>
<evidence type="ECO:0000313" key="3">
    <source>
        <dbReference type="Proteomes" id="UP000288805"/>
    </source>
</evidence>
<dbReference type="Proteomes" id="UP000288805">
    <property type="component" value="Unassembled WGS sequence"/>
</dbReference>
<feature type="compositionally biased region" description="Low complexity" evidence="1">
    <location>
        <begin position="8"/>
        <end position="17"/>
    </location>
</feature>
<feature type="region of interest" description="Disordered" evidence="1">
    <location>
        <begin position="1"/>
        <end position="142"/>
    </location>
</feature>